<dbReference type="InterPro" id="IPR050250">
    <property type="entry name" value="Macrolide_Exporter_MacB"/>
</dbReference>
<dbReference type="STRING" id="1802579.A2310_00735"/>
<feature type="transmembrane region" description="Helical" evidence="7">
    <location>
        <begin position="21"/>
        <end position="45"/>
    </location>
</feature>
<evidence type="ECO:0000256" key="7">
    <source>
        <dbReference type="SAM" id="Phobius"/>
    </source>
</evidence>
<sequence length="793" mass="88043">MKMNIELKKVVSDLWINPCRTILIIVALVIGLWGVGSVLVSYIILSHDLNENFQRTDPYQVAILSPDFSRLNLDDLRKRPEIEKAELRDFSILRIETHPDEWIPLELYGVEDFNNLNLARIFDQKGSNYAPVIPGDGTMLIERNGLKFSDLRSGSSAHVRSGSNMLNVPITGISFDPAQAPGTQDHVIYGYVSKKTYADITGEETNQRLIIRFRNVAAREDVQATTNNLTTYFRSLGMTVGKITIPKFNEHPHQWQLNTLIFLEGGIGFLAFFMGAVLVSQLMASILAKQIRQIGILKAIGASRRKVLQIYVAMVLVLGVISSAIAIPIAIKFGYVFASFVADTINFEILTLSLPVYVYSLLIVAGIVLPILLSLPAILKGTKISVRDALSDYGIQQEKPSTKKNIIVHKWLSRNFAMALRNTLRRKKRLAITMVAMALGVAIFSTGFNVQQSIKNLLSDARNSLRYDVVVALTNQIPKEQALKYFAGIKNVNRIETWNGGRGEMESLVVATDKGSGIVALPYNTDLLAFRVLEGRWLNSPTEPEIVMNQEAAIIYNRPTVGNSLTLKIKGKSLTVKLVGIVEEFEKPKIYMDKNLYDSFSNPNHYINSLVFVANDRSYDNVLALKRNIEKAIAPSDLQILYVMSQAERVNILADHLKIILVTIVFFASLVLVVSAIGMASATSINIMERTREIGILRAIGATPKTIYNLFVSEGMIVSVASILLGLLLSWPLSMVASNFFGMLMLDSPLRPAFNPTGFAITLLATVIFGWLASRIPARRAVNVSTRKALSYE</sequence>
<feature type="transmembrane region" description="Helical" evidence="7">
    <location>
        <begin position="308"/>
        <end position="331"/>
    </location>
</feature>
<accession>A0A1F4SKV1</accession>
<dbReference type="PANTHER" id="PTHR30572:SF4">
    <property type="entry name" value="ABC TRANSPORTER PERMEASE YTRF"/>
    <property type="match status" value="1"/>
</dbReference>
<dbReference type="InterPro" id="IPR003838">
    <property type="entry name" value="ABC3_permease_C"/>
</dbReference>
<proteinExistence type="inferred from homology"/>
<keyword evidence="5 7" id="KW-0472">Membrane</keyword>
<feature type="transmembrane region" description="Helical" evidence="7">
    <location>
        <begin position="707"/>
        <end position="733"/>
    </location>
</feature>
<protein>
    <recommendedName>
        <fullName evidence="12">ABC3 transporter permease protein domain-containing protein</fullName>
    </recommendedName>
</protein>
<dbReference type="AlphaFoldDB" id="A0A1F4SKV1"/>
<evidence type="ECO:0000313" key="10">
    <source>
        <dbReference type="EMBL" id="OGC21029.1"/>
    </source>
</evidence>
<feature type="transmembrane region" description="Helical" evidence="7">
    <location>
        <begin position="266"/>
        <end position="287"/>
    </location>
</feature>
<feature type="domain" description="ABC3 transporter permease C-terminal" evidence="8">
    <location>
        <begin position="267"/>
        <end position="385"/>
    </location>
</feature>
<dbReference type="Pfam" id="PF12704">
    <property type="entry name" value="MacB_PCD"/>
    <property type="match status" value="1"/>
</dbReference>
<feature type="domain" description="MacB-like periplasmic core" evidence="9">
    <location>
        <begin position="431"/>
        <end position="616"/>
    </location>
</feature>
<gene>
    <name evidence="10" type="ORF">A2310_00735</name>
</gene>
<reference evidence="10 11" key="1">
    <citation type="journal article" date="2016" name="Nat. Commun.">
        <title>Thousands of microbial genomes shed light on interconnected biogeochemical processes in an aquifer system.</title>
        <authorList>
            <person name="Anantharaman K."/>
            <person name="Brown C.T."/>
            <person name="Hug L.A."/>
            <person name="Sharon I."/>
            <person name="Castelle C.J."/>
            <person name="Probst A.J."/>
            <person name="Thomas B.C."/>
            <person name="Singh A."/>
            <person name="Wilkins M.J."/>
            <person name="Karaoz U."/>
            <person name="Brodie E.L."/>
            <person name="Williams K.H."/>
            <person name="Hubbard S.S."/>
            <person name="Banfield J.F."/>
        </authorList>
    </citation>
    <scope>NUCLEOTIDE SEQUENCE [LARGE SCALE GENOMIC DNA]</scope>
</reference>
<evidence type="ECO:0000256" key="5">
    <source>
        <dbReference type="ARBA" id="ARBA00023136"/>
    </source>
</evidence>
<dbReference type="EMBL" id="MEUB01000051">
    <property type="protein sequence ID" value="OGC21029.1"/>
    <property type="molecule type" value="Genomic_DNA"/>
</dbReference>
<feature type="transmembrane region" description="Helical" evidence="7">
    <location>
        <begin position="356"/>
        <end position="379"/>
    </location>
</feature>
<keyword evidence="4 7" id="KW-1133">Transmembrane helix</keyword>
<evidence type="ECO:0000259" key="8">
    <source>
        <dbReference type="Pfam" id="PF02687"/>
    </source>
</evidence>
<evidence type="ECO:0000259" key="9">
    <source>
        <dbReference type="Pfam" id="PF12704"/>
    </source>
</evidence>
<dbReference type="InterPro" id="IPR025857">
    <property type="entry name" value="MacB_PCD"/>
</dbReference>
<dbReference type="PANTHER" id="PTHR30572">
    <property type="entry name" value="MEMBRANE COMPONENT OF TRANSPORTER-RELATED"/>
    <property type="match status" value="1"/>
</dbReference>
<keyword evidence="2" id="KW-1003">Cell membrane</keyword>
<feature type="transmembrane region" description="Helical" evidence="7">
    <location>
        <begin position="753"/>
        <end position="773"/>
    </location>
</feature>
<comment type="subcellular location">
    <subcellularLocation>
        <location evidence="1">Cell membrane</location>
        <topology evidence="1">Multi-pass membrane protein</topology>
    </subcellularLocation>
</comment>
<evidence type="ECO:0000256" key="3">
    <source>
        <dbReference type="ARBA" id="ARBA00022692"/>
    </source>
</evidence>
<dbReference type="Proteomes" id="UP000178417">
    <property type="component" value="Unassembled WGS sequence"/>
</dbReference>
<evidence type="ECO:0000256" key="6">
    <source>
        <dbReference type="ARBA" id="ARBA00038076"/>
    </source>
</evidence>
<feature type="transmembrane region" description="Helical" evidence="7">
    <location>
        <begin position="430"/>
        <end position="448"/>
    </location>
</feature>
<evidence type="ECO:0008006" key="12">
    <source>
        <dbReference type="Google" id="ProtNLM"/>
    </source>
</evidence>
<dbReference type="GO" id="GO:0022857">
    <property type="term" value="F:transmembrane transporter activity"/>
    <property type="evidence" value="ECO:0007669"/>
    <property type="project" value="TreeGrafter"/>
</dbReference>
<feature type="transmembrane region" description="Helical" evidence="7">
    <location>
        <begin position="659"/>
        <end position="687"/>
    </location>
</feature>
<keyword evidence="3 7" id="KW-0812">Transmembrane</keyword>
<organism evidence="10 11">
    <name type="scientific">candidate division WOR-1 bacterium RIFOXYB2_FULL_37_13</name>
    <dbReference type="NCBI Taxonomy" id="1802579"/>
    <lineage>
        <taxon>Bacteria</taxon>
        <taxon>Bacillati</taxon>
        <taxon>Saganbacteria</taxon>
    </lineage>
</organism>
<evidence type="ECO:0000256" key="4">
    <source>
        <dbReference type="ARBA" id="ARBA00022989"/>
    </source>
</evidence>
<evidence type="ECO:0000256" key="1">
    <source>
        <dbReference type="ARBA" id="ARBA00004651"/>
    </source>
</evidence>
<dbReference type="GO" id="GO:0005886">
    <property type="term" value="C:plasma membrane"/>
    <property type="evidence" value="ECO:0007669"/>
    <property type="project" value="UniProtKB-SubCell"/>
</dbReference>
<comment type="caution">
    <text evidence="10">The sequence shown here is derived from an EMBL/GenBank/DDBJ whole genome shotgun (WGS) entry which is preliminary data.</text>
</comment>
<feature type="domain" description="ABC3 transporter permease C-terminal" evidence="8">
    <location>
        <begin position="666"/>
        <end position="783"/>
    </location>
</feature>
<evidence type="ECO:0000313" key="11">
    <source>
        <dbReference type="Proteomes" id="UP000178417"/>
    </source>
</evidence>
<name>A0A1F4SKV1_UNCSA</name>
<dbReference type="Pfam" id="PF02687">
    <property type="entry name" value="FtsX"/>
    <property type="match status" value="2"/>
</dbReference>
<evidence type="ECO:0000256" key="2">
    <source>
        <dbReference type="ARBA" id="ARBA00022475"/>
    </source>
</evidence>
<comment type="similarity">
    <text evidence="6">Belongs to the ABC-4 integral membrane protein family.</text>
</comment>